<reference evidence="1 4" key="3">
    <citation type="submission" date="2019-09" db="EMBL/GenBank/DDBJ databases">
        <title>Draft genome sequences of 48 bacterial type strains from the CCUG.</title>
        <authorList>
            <person name="Tunovic T."/>
            <person name="Pineiro-Iglesias B."/>
            <person name="Unosson C."/>
            <person name="Inganas E."/>
            <person name="Ohlen M."/>
            <person name="Cardew S."/>
            <person name="Jensie-Markopoulos S."/>
            <person name="Salva-Serra F."/>
            <person name="Jaen-Luchoro D."/>
            <person name="Karlsson R."/>
            <person name="Svensson-Stadler L."/>
            <person name="Chun J."/>
            <person name="Moore E."/>
        </authorList>
    </citation>
    <scope>NUCLEOTIDE SEQUENCE [LARGE SCALE GENOMIC DNA]</scope>
    <source>
        <strain evidence="1 4">CCUG 51522</strain>
    </source>
</reference>
<reference evidence="3" key="2">
    <citation type="submission" date="2016-10" db="EMBL/GenBank/DDBJ databases">
        <authorList>
            <person name="Varghese N."/>
            <person name="Submissions S."/>
        </authorList>
    </citation>
    <scope>NUCLEOTIDE SEQUENCE [LARGE SCALE GENOMIC DNA]</scope>
    <source>
        <strain evidence="3">BS3782</strain>
    </source>
</reference>
<protein>
    <submittedName>
        <fullName evidence="2">Uncharacterized protein</fullName>
    </submittedName>
</protein>
<gene>
    <name evidence="1" type="ORF">F7R14_08305</name>
    <name evidence="2" type="ORF">SAMN04490191_5652</name>
</gene>
<evidence type="ECO:0000313" key="4">
    <source>
        <dbReference type="Proteomes" id="UP000434925"/>
    </source>
</evidence>
<dbReference type="AlphaFoldDB" id="A0A0J6HID8"/>
<evidence type="ECO:0000313" key="2">
    <source>
        <dbReference type="EMBL" id="SDT62701.1"/>
    </source>
</evidence>
<proteinExistence type="predicted"/>
<sequence>MNSALLVANAVALAVLLGFHFFPENDAAMIAQRIPHYLQLQKTSQLAVMSDQRGFVSQEVSQETVQLRTQSFERLVF</sequence>
<evidence type="ECO:0000313" key="1">
    <source>
        <dbReference type="EMBL" id="KAB0506094.1"/>
    </source>
</evidence>
<organism evidence="2 3">
    <name type="scientific">Pseudomonas lini</name>
    <dbReference type="NCBI Taxonomy" id="163011"/>
    <lineage>
        <taxon>Bacteria</taxon>
        <taxon>Pseudomonadati</taxon>
        <taxon>Pseudomonadota</taxon>
        <taxon>Gammaproteobacteria</taxon>
        <taxon>Pseudomonadales</taxon>
        <taxon>Pseudomonadaceae</taxon>
        <taxon>Pseudomonas</taxon>
    </lineage>
</organism>
<name>A0A0J6HID8_9PSED</name>
<evidence type="ECO:0000313" key="3">
    <source>
        <dbReference type="Proteomes" id="UP000182814"/>
    </source>
</evidence>
<dbReference type="EMBL" id="LT629746">
    <property type="protein sequence ID" value="SDT62701.1"/>
    <property type="molecule type" value="Genomic_DNA"/>
</dbReference>
<keyword evidence="3" id="KW-1185">Reference proteome</keyword>
<dbReference type="RefSeq" id="WP_038979434.1">
    <property type="nucleotide sequence ID" value="NZ_JABTYG010000047.1"/>
</dbReference>
<dbReference type="Proteomes" id="UP000182814">
    <property type="component" value="Chromosome I"/>
</dbReference>
<dbReference type="PATRIC" id="fig|163011.3.peg.2334"/>
<dbReference type="EMBL" id="VZPO01000003">
    <property type="protein sequence ID" value="KAB0506094.1"/>
    <property type="molecule type" value="Genomic_DNA"/>
</dbReference>
<dbReference type="Proteomes" id="UP000434925">
    <property type="component" value="Unassembled WGS sequence"/>
</dbReference>
<accession>A0A0J6HID8</accession>
<reference evidence="2" key="1">
    <citation type="submission" date="2016-10" db="EMBL/GenBank/DDBJ databases">
        <authorList>
            <person name="de Groot N.N."/>
        </authorList>
    </citation>
    <scope>NUCLEOTIDE SEQUENCE [LARGE SCALE GENOMIC DNA]</scope>
    <source>
        <strain evidence="2">BS3782</strain>
    </source>
</reference>